<dbReference type="Proteomes" id="UP000613160">
    <property type="component" value="Unassembled WGS sequence"/>
</dbReference>
<protein>
    <submittedName>
        <fullName evidence="1">Uncharacterized protein</fullName>
    </submittedName>
</protein>
<reference evidence="1" key="1">
    <citation type="journal article" date="2014" name="Int. J. Syst. Evol. Microbiol.">
        <title>Complete genome sequence of Corynebacterium casei LMG S-19264T (=DSM 44701T), isolated from a smear-ripened cheese.</title>
        <authorList>
            <consortium name="US DOE Joint Genome Institute (JGI-PGF)"/>
            <person name="Walter F."/>
            <person name="Albersmeier A."/>
            <person name="Kalinowski J."/>
            <person name="Ruckert C."/>
        </authorList>
    </citation>
    <scope>NUCLEOTIDE SEQUENCE</scope>
    <source>
        <strain evidence="1">CGMCC 1.15493</strain>
    </source>
</reference>
<name>A0A917DCQ7_9HYPH</name>
<reference evidence="1" key="2">
    <citation type="submission" date="2020-09" db="EMBL/GenBank/DDBJ databases">
        <authorList>
            <person name="Sun Q."/>
            <person name="Zhou Y."/>
        </authorList>
    </citation>
    <scope>NUCLEOTIDE SEQUENCE</scope>
    <source>
        <strain evidence="1">CGMCC 1.15493</strain>
    </source>
</reference>
<dbReference type="AlphaFoldDB" id="A0A917DCQ7"/>
<gene>
    <name evidence="1" type="ORF">GCM10011335_35620</name>
</gene>
<evidence type="ECO:0000313" key="1">
    <source>
        <dbReference type="EMBL" id="GGD29366.1"/>
    </source>
</evidence>
<organism evidence="1 2">
    <name type="scientific">Aureimonas glaciei</name>
    <dbReference type="NCBI Taxonomy" id="1776957"/>
    <lineage>
        <taxon>Bacteria</taxon>
        <taxon>Pseudomonadati</taxon>
        <taxon>Pseudomonadota</taxon>
        <taxon>Alphaproteobacteria</taxon>
        <taxon>Hyphomicrobiales</taxon>
        <taxon>Aurantimonadaceae</taxon>
        <taxon>Aureimonas</taxon>
    </lineage>
</organism>
<proteinExistence type="predicted"/>
<evidence type="ECO:0000313" key="2">
    <source>
        <dbReference type="Proteomes" id="UP000613160"/>
    </source>
</evidence>
<accession>A0A917DCQ7</accession>
<keyword evidence="2" id="KW-1185">Reference proteome</keyword>
<dbReference type="EMBL" id="BMJJ01000009">
    <property type="protein sequence ID" value="GGD29366.1"/>
    <property type="molecule type" value="Genomic_DNA"/>
</dbReference>
<sequence length="184" mass="20624">MRAKEDVQALPDAFPTVEDLEERFRRSGMFREDLIERFALGAAQFLRNGLSYNQVVEALVRSGEPLPLEQVRALGFPSKYVVGRDFHDGLVVKDLAAARGRLEDLVELTAARAAQLHALRRYEEANVRHVRLVSLGAAKETPLERRFNNRKISIAEAVDLVLSKGEQIRRSTFSAVIVPGEQSV</sequence>
<comment type="caution">
    <text evidence="1">The sequence shown here is derived from an EMBL/GenBank/DDBJ whole genome shotgun (WGS) entry which is preliminary data.</text>
</comment>